<dbReference type="Proteomes" id="UP001054945">
    <property type="component" value="Unassembled WGS sequence"/>
</dbReference>
<protein>
    <submittedName>
        <fullName evidence="2">Uncharacterized protein</fullName>
    </submittedName>
</protein>
<feature type="transmembrane region" description="Helical" evidence="1">
    <location>
        <begin position="89"/>
        <end position="107"/>
    </location>
</feature>
<keyword evidence="1" id="KW-0812">Transmembrane</keyword>
<organism evidence="2 3">
    <name type="scientific">Caerostris extrusa</name>
    <name type="common">Bark spider</name>
    <name type="synonym">Caerostris bankana</name>
    <dbReference type="NCBI Taxonomy" id="172846"/>
    <lineage>
        <taxon>Eukaryota</taxon>
        <taxon>Metazoa</taxon>
        <taxon>Ecdysozoa</taxon>
        <taxon>Arthropoda</taxon>
        <taxon>Chelicerata</taxon>
        <taxon>Arachnida</taxon>
        <taxon>Araneae</taxon>
        <taxon>Araneomorphae</taxon>
        <taxon>Entelegynae</taxon>
        <taxon>Araneoidea</taxon>
        <taxon>Araneidae</taxon>
        <taxon>Caerostris</taxon>
    </lineage>
</organism>
<accession>A0AAV4PSC5</accession>
<evidence type="ECO:0000313" key="2">
    <source>
        <dbReference type="EMBL" id="GIX98840.1"/>
    </source>
</evidence>
<keyword evidence="1" id="KW-1133">Transmembrane helix</keyword>
<proteinExistence type="predicted"/>
<gene>
    <name evidence="2" type="ORF">CEXT_706921</name>
</gene>
<name>A0AAV4PSC5_CAEEX</name>
<evidence type="ECO:0000313" key="3">
    <source>
        <dbReference type="Proteomes" id="UP001054945"/>
    </source>
</evidence>
<feature type="transmembrane region" description="Helical" evidence="1">
    <location>
        <begin position="50"/>
        <end position="69"/>
    </location>
</feature>
<reference evidence="2 3" key="1">
    <citation type="submission" date="2021-06" db="EMBL/GenBank/DDBJ databases">
        <title>Caerostris extrusa draft genome.</title>
        <authorList>
            <person name="Kono N."/>
            <person name="Arakawa K."/>
        </authorList>
    </citation>
    <scope>NUCLEOTIDE SEQUENCE [LARGE SCALE GENOMIC DNA]</scope>
</reference>
<keyword evidence="3" id="KW-1185">Reference proteome</keyword>
<evidence type="ECO:0000256" key="1">
    <source>
        <dbReference type="SAM" id="Phobius"/>
    </source>
</evidence>
<dbReference type="EMBL" id="BPLR01004968">
    <property type="protein sequence ID" value="GIX98840.1"/>
    <property type="molecule type" value="Genomic_DNA"/>
</dbReference>
<keyword evidence="1" id="KW-0472">Membrane</keyword>
<sequence length="114" mass="13455">MIIFIENSKTRKKFGLWPAPAMAMNILNEYDGTTMEEAVQKRMRKRRENVFTRISSAVLFFYFICSTHLLFLRVEGKGSKVKRPPMTGLLRKSFCIVFIWCLFLFHAESIRVLR</sequence>
<dbReference type="AlphaFoldDB" id="A0AAV4PSC5"/>
<comment type="caution">
    <text evidence="2">The sequence shown here is derived from an EMBL/GenBank/DDBJ whole genome shotgun (WGS) entry which is preliminary data.</text>
</comment>